<reference evidence="8 9" key="1">
    <citation type="submission" date="2024-11" db="EMBL/GenBank/DDBJ databases">
        <title>Adaptive evolution of stress response genes in parasites aligns with host niche diversity.</title>
        <authorList>
            <person name="Hahn C."/>
            <person name="Resl P."/>
        </authorList>
    </citation>
    <scope>NUCLEOTIDE SEQUENCE [LARGE SCALE GENOMIC DNA]</scope>
    <source>
        <strain evidence="8">EGGRZ-B1_66</strain>
        <tissue evidence="8">Body</tissue>
    </source>
</reference>
<evidence type="ECO:0000313" key="9">
    <source>
        <dbReference type="Proteomes" id="UP001626550"/>
    </source>
</evidence>
<dbReference type="Pfam" id="PF00520">
    <property type="entry name" value="Ion_trans"/>
    <property type="match status" value="1"/>
</dbReference>
<protein>
    <recommendedName>
        <fullName evidence="7">Ion transport domain-containing protein</fullName>
    </recommendedName>
</protein>
<gene>
    <name evidence="8" type="ORF">Ciccas_008386</name>
</gene>
<dbReference type="InterPro" id="IPR005821">
    <property type="entry name" value="Ion_trans_dom"/>
</dbReference>
<keyword evidence="9" id="KW-1185">Reference proteome</keyword>
<evidence type="ECO:0000256" key="1">
    <source>
        <dbReference type="ARBA" id="ARBA00004141"/>
    </source>
</evidence>
<feature type="compositionally biased region" description="Polar residues" evidence="5">
    <location>
        <begin position="287"/>
        <end position="299"/>
    </location>
</feature>
<keyword evidence="3 6" id="KW-1133">Transmembrane helix</keyword>
<keyword evidence="2 6" id="KW-0812">Transmembrane</keyword>
<dbReference type="PANTHER" id="PTHR10037:SF288">
    <property type="entry name" value="SODIUM CHANNEL PROTEIN PARA"/>
    <property type="match status" value="1"/>
</dbReference>
<accession>A0ABD2Q0M2</accession>
<evidence type="ECO:0000313" key="8">
    <source>
        <dbReference type="EMBL" id="KAL3313015.1"/>
    </source>
</evidence>
<dbReference type="Proteomes" id="UP001626550">
    <property type="component" value="Unassembled WGS sequence"/>
</dbReference>
<comment type="caution">
    <text evidence="8">The sequence shown here is derived from an EMBL/GenBank/DDBJ whole genome shotgun (WGS) entry which is preliminary data.</text>
</comment>
<dbReference type="AlphaFoldDB" id="A0ABD2Q0M2"/>
<evidence type="ECO:0000259" key="7">
    <source>
        <dbReference type="Pfam" id="PF00520"/>
    </source>
</evidence>
<keyword evidence="4 6" id="KW-0472">Membrane</keyword>
<evidence type="ECO:0000256" key="3">
    <source>
        <dbReference type="ARBA" id="ARBA00022989"/>
    </source>
</evidence>
<name>A0ABD2Q0M2_9PLAT</name>
<dbReference type="PANTHER" id="PTHR10037">
    <property type="entry name" value="VOLTAGE-GATED CATION CHANNEL CALCIUM AND SODIUM"/>
    <property type="match status" value="1"/>
</dbReference>
<comment type="subcellular location">
    <subcellularLocation>
        <location evidence="1">Membrane</location>
        <topology evidence="1">Multi-pass membrane protein</topology>
    </subcellularLocation>
</comment>
<feature type="domain" description="Ion transport" evidence="7">
    <location>
        <begin position="7"/>
        <end position="253"/>
    </location>
</feature>
<evidence type="ECO:0000256" key="6">
    <source>
        <dbReference type="SAM" id="Phobius"/>
    </source>
</evidence>
<dbReference type="EMBL" id="JBJKFK010001465">
    <property type="protein sequence ID" value="KAL3313015.1"/>
    <property type="molecule type" value="Genomic_DNA"/>
</dbReference>
<dbReference type="InterPro" id="IPR043203">
    <property type="entry name" value="VGCC_Ca_Na"/>
</dbReference>
<dbReference type="Gene3D" id="1.10.287.70">
    <property type="match status" value="1"/>
</dbReference>
<evidence type="ECO:0000256" key="5">
    <source>
        <dbReference type="SAM" id="MobiDB-lite"/>
    </source>
</evidence>
<sequence length="496" mass="56305">YLMFLFPQLGNLTALRSLRVLRALKTVTAVPGLKTIVGALLDAVRNLTDILVLTIFVLSIFALVGLQLYKGTLLKKCVREFPVNIHGLADLSDLGFSHLNLTRLFSYDNSSLPITFNLGGPNSDRRGSESALWEKFDNSTRERVVKQFYDNPNNWYRNDSVCREADSNSSCPIGYTCVRTQIGNPNNGWTSFDDFGSALLCTFRLMTQDYWEHLYRLVIVANGEAHILYFILVIFLGSYYLVNVILAIVSLSYDAVCAQDAADAEEELEAKRAEEERREAGKAIENETGTAHESGSNPNRPFPSEEAPEQVSKLSRTPSIKKPCDSPSVVTVSVNSGNCESLLHRRGTLTRQPSIVHQAIMQDYKKSLTRRRQAIQVDKRFLFDFMNELPSDQKTLMRNQGFHAAVQAAKEAGYENRRLRQQYEESRLPKCPAEAQLMTTSFWMDNNRLKKNTRRRVSNFEIVIPYERPASVIPFSRDQVSAIYRPPRFFVLALQM</sequence>
<feature type="transmembrane region" description="Helical" evidence="6">
    <location>
        <begin position="50"/>
        <end position="69"/>
    </location>
</feature>
<organism evidence="8 9">
    <name type="scientific">Cichlidogyrus casuarinus</name>
    <dbReference type="NCBI Taxonomy" id="1844966"/>
    <lineage>
        <taxon>Eukaryota</taxon>
        <taxon>Metazoa</taxon>
        <taxon>Spiralia</taxon>
        <taxon>Lophotrochozoa</taxon>
        <taxon>Platyhelminthes</taxon>
        <taxon>Monogenea</taxon>
        <taxon>Monopisthocotylea</taxon>
        <taxon>Dactylogyridea</taxon>
        <taxon>Ancyrocephalidae</taxon>
        <taxon>Cichlidogyrus</taxon>
    </lineage>
</organism>
<dbReference type="SUPFAM" id="SSF81324">
    <property type="entry name" value="Voltage-gated potassium channels"/>
    <property type="match status" value="1"/>
</dbReference>
<evidence type="ECO:0000256" key="2">
    <source>
        <dbReference type="ARBA" id="ARBA00022692"/>
    </source>
</evidence>
<feature type="transmembrane region" description="Helical" evidence="6">
    <location>
        <begin position="227"/>
        <end position="253"/>
    </location>
</feature>
<feature type="region of interest" description="Disordered" evidence="5">
    <location>
        <begin position="268"/>
        <end position="329"/>
    </location>
</feature>
<feature type="non-terminal residue" evidence="8">
    <location>
        <position position="1"/>
    </location>
</feature>
<proteinExistence type="predicted"/>
<evidence type="ECO:0000256" key="4">
    <source>
        <dbReference type="ARBA" id="ARBA00023136"/>
    </source>
</evidence>
<dbReference type="GO" id="GO:0016020">
    <property type="term" value="C:membrane"/>
    <property type="evidence" value="ECO:0007669"/>
    <property type="project" value="UniProtKB-SubCell"/>
</dbReference>
<feature type="compositionally biased region" description="Basic and acidic residues" evidence="5">
    <location>
        <begin position="269"/>
        <end position="285"/>
    </location>
</feature>